<comment type="caution">
    <text evidence="5">The sequence shown here is derived from an EMBL/GenBank/DDBJ whole genome shotgun (WGS) entry which is preliminary data.</text>
</comment>
<organism evidence="5 6">
    <name type="scientific">Shinella curvata</name>
    <dbReference type="NCBI Taxonomy" id="1817964"/>
    <lineage>
        <taxon>Bacteria</taxon>
        <taxon>Pseudomonadati</taxon>
        <taxon>Pseudomonadota</taxon>
        <taxon>Alphaproteobacteria</taxon>
        <taxon>Hyphomicrobiales</taxon>
        <taxon>Rhizobiaceae</taxon>
        <taxon>Shinella</taxon>
    </lineage>
</organism>
<keyword evidence="6" id="KW-1185">Reference proteome</keyword>
<dbReference type="InterPro" id="IPR050557">
    <property type="entry name" value="RTX_toxin/Mannuronan_C5-epim"/>
</dbReference>
<dbReference type="InterPro" id="IPR002126">
    <property type="entry name" value="Cadherin-like_dom"/>
</dbReference>
<evidence type="ECO:0000313" key="6">
    <source>
        <dbReference type="Proteomes" id="UP001177080"/>
    </source>
</evidence>
<comment type="subcellular location">
    <subcellularLocation>
        <location evidence="1">Secreted</location>
    </subcellularLocation>
</comment>
<keyword evidence="2" id="KW-0964">Secreted</keyword>
<evidence type="ECO:0000256" key="1">
    <source>
        <dbReference type="ARBA" id="ARBA00004613"/>
    </source>
</evidence>
<dbReference type="Gene3D" id="2.60.40.60">
    <property type="entry name" value="Cadherins"/>
    <property type="match status" value="2"/>
</dbReference>
<sequence length="1492" mass="153574">MVGGAGDDTYHVDSLSDIVDESSASGGAGRDRIISSINYSLVGNEAVEDLSLSGSARIGTGNGQANRIEGTSGGDTLDGRQGSDTLVGKGGSDHYWFDSAGDQVEELANEGTDTIHLATTDFVTPTQQDPDPLLTFSLDTSWGANVENVTVEDNVRRINITGNGLANTLIGNDRNNTLAGLGGNDRLVVGNGRDIVDGGSGADTLVLDWSGIGDSMEVFGLSEASDGTGYGGNIYRTYYGDNSSLNRLDFAGIDHFDMTLGSGGDIIRTGDGNDRVIGNSGSDYINTGKGVDVVDGGNEADGTTGSDRWEADKSAATLAMTINLTASSSSYVIGGLTGTVTRIEALTLKTGSGSDVITTRRDFLQDVVTTGAGADTIKIAGGRDTIDMGAGDDKLILDWSNIGDSMEVFNLAKASDGTGYTGNIYRTYYGDNSSLNRLDFAGIDHFDMTLGSGGDIIRTGDGNDRVIGNAGNDYINTGKGVDVVDGGNEADGTAGSDRWEADKSAATLAMTINLTASSSSYVIGGLTGSVTRIEALTLKTGSGSDVLTTRSDFLEDVLETNDGNDTVKIAGGRDNVSMGKGIDTLIINWSAITESMELFNLSKAGDGTGYSGNIYRTYYGDNSGLNRADFSGVDKFDITFGSGDDIIRTGDGDDKVSSGAGNDFIDTDTGADIVIGGTGNDRWKAIQSAMTSGFTLDLTDTTKTAAYTVGGRTGSVTGIEMLTLTTGSGDDVITTRSQFFEDQITTGLGNDRIKIVGGRDTVDAGGGSDTLVLDWGSITENMEIFNLSKTAGLGYGGNIFRTYYGDSSSLNRLDFAGIDHFDLTFGSGSDIIRTGDGNDRVIGKAGNDYINTGAGADIVDGGSETNGSAGQDRWEADKSAATVAMAINLNASSSTYVIGGLTGSITRIEALTLKTGSGSDTITTRREFLEDSLTTGNGNDTVKIAGGRDNIDMGAGTDTLVIDWSNISDSMEVFNLAKATGGAGYSGNIFRTYYGDASNLNRADFAGVNTFDVTFGAGNDIIRTGDGADRLSGGAGDDSLSGGAGADTFIYTSGKDTITDFQLGVDKLTGSGLAAVKSVAQLLTMVDKTDLANTVITLSAGNVLTLAGIGWKTLTGASFVNTAPTITSNSGAASVALATAENSTALLATVKATDPESQPITYAVSGADAAFFSINASTGALKFKAGVNFEKPADANKDNVYSVIVKAIDGFSASDSQTFNVTVTNAADAPVITSNGGGSSATISVAENSTVVTTVVARDDDAGAKLTYAISGTDAARFSIDKASGRLIFKSAPDFETPTDKSGNNIYDLIVSATDDKGLVDKQTLAVKVTDVKGITFNGLASGETKSGTVEADTLKGNGGIDRLKGLAGNDVLDGGAGSDVLEGGTGRDTFVFSTPLGSSNVDTLISFSAADDTIQLNKSIFSAIAGTKVLSTDQFVANIQGVATDTKDRIVYDTSDGKLYYDADGSHAGKATLFAILDTKPSLSALDFALL</sequence>
<dbReference type="Gene3D" id="2.160.20.160">
    <property type="match status" value="1"/>
</dbReference>
<dbReference type="InterPro" id="IPR011049">
    <property type="entry name" value="Serralysin-like_metalloprot_C"/>
</dbReference>
<evidence type="ECO:0000256" key="3">
    <source>
        <dbReference type="SAM" id="MobiDB-lite"/>
    </source>
</evidence>
<dbReference type="Pfam" id="PF00028">
    <property type="entry name" value="Cadherin"/>
    <property type="match status" value="1"/>
</dbReference>
<accession>A0ABT8XAX2</accession>
<evidence type="ECO:0000256" key="2">
    <source>
        <dbReference type="ARBA" id="ARBA00022525"/>
    </source>
</evidence>
<dbReference type="PANTHER" id="PTHR38340:SF1">
    <property type="entry name" value="S-LAYER PROTEIN"/>
    <property type="match status" value="1"/>
</dbReference>
<dbReference type="SUPFAM" id="SSF49313">
    <property type="entry name" value="Cadherin-like"/>
    <property type="match status" value="2"/>
</dbReference>
<dbReference type="EMBL" id="WHSC02000002">
    <property type="protein sequence ID" value="MDO6120882.1"/>
    <property type="molecule type" value="Genomic_DNA"/>
</dbReference>
<reference evidence="5" key="1">
    <citation type="submission" date="2022-04" db="EMBL/GenBank/DDBJ databases">
        <title>Shinella lacus sp. nov., a novel member of the genus Shinella from water.</title>
        <authorList>
            <person name="Deng Y."/>
        </authorList>
    </citation>
    <scope>NUCLEOTIDE SEQUENCE</scope>
    <source>
        <strain evidence="5">JCM 31239</strain>
    </source>
</reference>
<dbReference type="SMART" id="SM00112">
    <property type="entry name" value="CA"/>
    <property type="match status" value="2"/>
</dbReference>
<proteinExistence type="predicted"/>
<dbReference type="Pfam" id="PF00353">
    <property type="entry name" value="HemolysinCabind"/>
    <property type="match status" value="9"/>
</dbReference>
<dbReference type="PANTHER" id="PTHR38340">
    <property type="entry name" value="S-LAYER PROTEIN"/>
    <property type="match status" value="1"/>
</dbReference>
<evidence type="ECO:0000259" key="4">
    <source>
        <dbReference type="PROSITE" id="PS50268"/>
    </source>
</evidence>
<dbReference type="InterPro" id="IPR001343">
    <property type="entry name" value="Hemolysn_Ca-bd"/>
</dbReference>
<protein>
    <submittedName>
        <fullName evidence="5">Cadherin domain-containing protein</fullName>
    </submittedName>
</protein>
<dbReference type="Gene3D" id="2.150.10.10">
    <property type="entry name" value="Serralysin-like metalloprotease, C-terminal"/>
    <property type="match status" value="5"/>
</dbReference>
<feature type="domain" description="Cadherin" evidence="4">
    <location>
        <begin position="1144"/>
        <end position="1232"/>
    </location>
</feature>
<dbReference type="SUPFAM" id="SSF51120">
    <property type="entry name" value="beta-Roll"/>
    <property type="match status" value="7"/>
</dbReference>
<dbReference type="InterPro" id="IPR015919">
    <property type="entry name" value="Cadherin-like_sf"/>
</dbReference>
<evidence type="ECO:0000313" key="5">
    <source>
        <dbReference type="EMBL" id="MDO6120882.1"/>
    </source>
</evidence>
<gene>
    <name evidence="5" type="ORF">GB928_006755</name>
</gene>
<feature type="domain" description="Cadherin" evidence="4">
    <location>
        <begin position="1237"/>
        <end position="1337"/>
    </location>
</feature>
<dbReference type="CDD" id="cd11304">
    <property type="entry name" value="Cadherin_repeat"/>
    <property type="match status" value="2"/>
</dbReference>
<name>A0ABT8XAX2_9HYPH</name>
<dbReference type="PROSITE" id="PS50268">
    <property type="entry name" value="CADHERIN_2"/>
    <property type="match status" value="2"/>
</dbReference>
<dbReference type="Proteomes" id="UP001177080">
    <property type="component" value="Unassembled WGS sequence"/>
</dbReference>
<feature type="region of interest" description="Disordered" evidence="3">
    <location>
        <begin position="58"/>
        <end position="85"/>
    </location>
</feature>
<dbReference type="InterPro" id="IPR018511">
    <property type="entry name" value="Hemolysin-typ_Ca-bd_CS"/>
</dbReference>
<dbReference type="PROSITE" id="PS00330">
    <property type="entry name" value="HEMOLYSIN_CALCIUM"/>
    <property type="match status" value="4"/>
</dbReference>